<accession>A0A7S1X8F5</accession>
<organism evidence="2">
    <name type="scientific">Tetraselmis chuii</name>
    <dbReference type="NCBI Taxonomy" id="63592"/>
    <lineage>
        <taxon>Eukaryota</taxon>
        <taxon>Viridiplantae</taxon>
        <taxon>Chlorophyta</taxon>
        <taxon>core chlorophytes</taxon>
        <taxon>Chlorodendrophyceae</taxon>
        <taxon>Chlorodendrales</taxon>
        <taxon>Chlorodendraceae</taxon>
        <taxon>Tetraselmis</taxon>
    </lineage>
</organism>
<name>A0A7S1X8F5_9CHLO</name>
<dbReference type="EMBL" id="HBGG01035285">
    <property type="protein sequence ID" value="CAD9216236.1"/>
    <property type="molecule type" value="Transcribed_RNA"/>
</dbReference>
<feature type="compositionally biased region" description="Polar residues" evidence="1">
    <location>
        <begin position="145"/>
        <end position="154"/>
    </location>
</feature>
<feature type="region of interest" description="Disordered" evidence="1">
    <location>
        <begin position="145"/>
        <end position="165"/>
    </location>
</feature>
<gene>
    <name evidence="2" type="ORF">TCHU04912_LOCUS18476</name>
</gene>
<evidence type="ECO:0000256" key="1">
    <source>
        <dbReference type="SAM" id="MobiDB-lite"/>
    </source>
</evidence>
<protein>
    <submittedName>
        <fullName evidence="2">Uncharacterized protein</fullName>
    </submittedName>
</protein>
<feature type="compositionally biased region" description="Basic and acidic residues" evidence="1">
    <location>
        <begin position="155"/>
        <end position="165"/>
    </location>
</feature>
<reference evidence="2" key="1">
    <citation type="submission" date="2021-01" db="EMBL/GenBank/DDBJ databases">
        <authorList>
            <person name="Corre E."/>
            <person name="Pelletier E."/>
            <person name="Niang G."/>
            <person name="Scheremetjew M."/>
            <person name="Finn R."/>
            <person name="Kale V."/>
            <person name="Holt S."/>
            <person name="Cochrane G."/>
            <person name="Meng A."/>
            <person name="Brown T."/>
            <person name="Cohen L."/>
        </authorList>
    </citation>
    <scope>NUCLEOTIDE SEQUENCE</scope>
    <source>
        <strain evidence="2">PLY429</strain>
    </source>
</reference>
<proteinExistence type="predicted"/>
<sequence length="165" mass="18404">MDEAEAVRRQETYLGLVGRLHAEHPADLVRALYPLVFDRPVESHEELMELVRQISSRTVINPRCSEQSAYDLRVLINTYTDVGDVLSRVASRISSTGAVELIQRIKRETGSGAVYWEHHGGTRADDRHEDDMLVQVPGSSWVLASSGSIPSSKQQGREAEIIHGK</sequence>
<dbReference type="AlphaFoldDB" id="A0A7S1X8F5"/>
<evidence type="ECO:0000313" key="2">
    <source>
        <dbReference type="EMBL" id="CAD9216236.1"/>
    </source>
</evidence>